<accession>A0ABW6WK07</accession>
<evidence type="ECO:0000256" key="1">
    <source>
        <dbReference type="SAM" id="MobiDB-lite"/>
    </source>
</evidence>
<gene>
    <name evidence="3" type="ORF">ACFY35_29720</name>
</gene>
<name>A0ABW6WK07_9ACTN</name>
<dbReference type="RefSeq" id="WP_026206054.1">
    <property type="nucleotide sequence ID" value="NZ_JBIAZU010000005.1"/>
</dbReference>
<feature type="compositionally biased region" description="Low complexity" evidence="1">
    <location>
        <begin position="24"/>
        <end position="48"/>
    </location>
</feature>
<proteinExistence type="predicted"/>
<feature type="transmembrane region" description="Helical" evidence="2">
    <location>
        <begin position="67"/>
        <end position="92"/>
    </location>
</feature>
<protein>
    <submittedName>
        <fullName evidence="3">DUF3105 domain-containing protein</fullName>
    </submittedName>
</protein>
<feature type="region of interest" description="Disordered" evidence="1">
    <location>
        <begin position="1"/>
        <end position="60"/>
    </location>
</feature>
<keyword evidence="2" id="KW-0472">Membrane</keyword>
<organism evidence="3 4">
    <name type="scientific">Paractinoplanes globisporus</name>
    <dbReference type="NCBI Taxonomy" id="113565"/>
    <lineage>
        <taxon>Bacteria</taxon>
        <taxon>Bacillati</taxon>
        <taxon>Actinomycetota</taxon>
        <taxon>Actinomycetes</taxon>
        <taxon>Micromonosporales</taxon>
        <taxon>Micromonosporaceae</taxon>
        <taxon>Paractinoplanes</taxon>
    </lineage>
</organism>
<comment type="caution">
    <text evidence="3">The sequence shown here is derived from an EMBL/GenBank/DDBJ whole genome shotgun (WGS) entry which is preliminary data.</text>
</comment>
<keyword evidence="2" id="KW-0812">Transmembrane</keyword>
<dbReference type="Proteomes" id="UP001602245">
    <property type="component" value="Unassembled WGS sequence"/>
</dbReference>
<dbReference type="Pfam" id="PF11303">
    <property type="entry name" value="DUF3105"/>
    <property type="match status" value="1"/>
</dbReference>
<evidence type="ECO:0000313" key="3">
    <source>
        <dbReference type="EMBL" id="MFF5293632.1"/>
    </source>
</evidence>
<dbReference type="EMBL" id="JBIAZU010000005">
    <property type="protein sequence ID" value="MFF5293632.1"/>
    <property type="molecule type" value="Genomic_DNA"/>
</dbReference>
<reference evidence="3 4" key="1">
    <citation type="submission" date="2024-10" db="EMBL/GenBank/DDBJ databases">
        <title>The Natural Products Discovery Center: Release of the First 8490 Sequenced Strains for Exploring Actinobacteria Biosynthetic Diversity.</title>
        <authorList>
            <person name="Kalkreuter E."/>
            <person name="Kautsar S.A."/>
            <person name="Yang D."/>
            <person name="Bader C.D."/>
            <person name="Teijaro C.N."/>
            <person name="Fluegel L."/>
            <person name="Davis C.M."/>
            <person name="Simpson J.R."/>
            <person name="Lauterbach L."/>
            <person name="Steele A.D."/>
            <person name="Gui C."/>
            <person name="Meng S."/>
            <person name="Li G."/>
            <person name="Viehrig K."/>
            <person name="Ye F."/>
            <person name="Su P."/>
            <person name="Kiefer A.F."/>
            <person name="Nichols A."/>
            <person name="Cepeda A.J."/>
            <person name="Yan W."/>
            <person name="Fan B."/>
            <person name="Jiang Y."/>
            <person name="Adhikari A."/>
            <person name="Zheng C.-J."/>
            <person name="Schuster L."/>
            <person name="Cowan T.M."/>
            <person name="Smanski M.J."/>
            <person name="Chevrette M.G."/>
            <person name="De Carvalho L.P.S."/>
            <person name="Shen B."/>
        </authorList>
    </citation>
    <scope>NUCLEOTIDE SEQUENCE [LARGE SCALE GENOMIC DNA]</scope>
    <source>
        <strain evidence="3 4">NPDC000087</strain>
    </source>
</reference>
<keyword evidence="4" id="KW-1185">Reference proteome</keyword>
<dbReference type="InterPro" id="IPR021454">
    <property type="entry name" value="DUF3105"/>
</dbReference>
<sequence length="269" mass="27869">MSMSTPGPERVPSTVKAGKTTGQGKPPSGAKKTGPAAKKTTPAKKAAAGGKGRKPITPVKVGGGRPWGPIIVIGVVALVALGIIGFGVFSVVQGSRSWEDKVADIKGVVNYRAQKNPQIDARDHKDGTLSYVTSPPVGGAHNATPQNCTGDVYDAPIANEHAVHSLEHGAVWITYKQGLPADQVATLAKKVQGKDYEFMSPYAGLDKNVSVQVWGYQLKTDDVNDPRIDEFIKDTRIVAALEPGISCSGGNTTTGPVTAAANGTSMGGS</sequence>
<evidence type="ECO:0000313" key="4">
    <source>
        <dbReference type="Proteomes" id="UP001602245"/>
    </source>
</evidence>
<evidence type="ECO:0000256" key="2">
    <source>
        <dbReference type="SAM" id="Phobius"/>
    </source>
</evidence>
<keyword evidence="2" id="KW-1133">Transmembrane helix</keyword>